<dbReference type="Gene3D" id="1.10.8.60">
    <property type="match status" value="2"/>
</dbReference>
<dbReference type="InterPro" id="IPR050168">
    <property type="entry name" value="AAA_ATPase_domain"/>
</dbReference>
<evidence type="ECO:0000259" key="5">
    <source>
        <dbReference type="SMART" id="SM00382"/>
    </source>
</evidence>
<dbReference type="Gene3D" id="3.40.50.300">
    <property type="entry name" value="P-loop containing nucleotide triphosphate hydrolases"/>
    <property type="match status" value="2"/>
</dbReference>
<dbReference type="PROSITE" id="PS00674">
    <property type="entry name" value="AAA"/>
    <property type="match status" value="2"/>
</dbReference>
<sequence length="762" mass="83722">MSSKSAKKKEPTSKKEVKYKPPKEFMVRPADDYLIKDLATVFLHPEVIENIPLAVGSFVKISKPGSSIGVIGIVGEQDVESLLEDRSDIIQMSTPLRKLCGVMLGERVSLVKISRQPKYAETVTIGAENLTDSLKEVLQSRLPEILDQFSLLQPGFFFSSGITDTEGKDINVYITDMNTDPLPNISALKLDGQSTASSIPASLFHNKSTKLTITDNFSQHSPFALVDYSQIGGLQKQIELLKTSVSLPLHQPDLFTNFGITPPRGILLHGPPGTGKTMLLRAVANEENAHVLTINGPSVISKYLGETESTIRDMFREAELYQPSIIFIDEIDALAPNRNSDDAGETESRIVASLLTLMDGMGNSGRVVLVGATNRPNAIDQALRRPGRFDQEVEVGIPDVAARYDILNLQFKKMRRHEISEEDIKEIASKTHGYVGADLVALCRETVMKAIKRGLDFHNLDSLKIGLSDVETAMLDIRPSAMREIFLETPKVSWKDIGGQEVVKQKLKEMVELPLIAAESFQRLGVSAPKGLLLYGPPGCSKTLTAKALASESGLNFLAVKGPEIFNKYVGESERAIREVFRKARAAAPSIIFFDEIDALSNTRDDSNNTTASNNVLTSLLNEIDGVEELKGVVILGATNRPDAIDPALLRPGRLDRHIYVPPPDAAARYQILDNSTKNFGLGTNEEERDKLLALLSELTEGCSGAEVVLLCQESGLAAVMEDTNAEKVELRHFQKSLDDLSLNITPEMIAFYEDFAKRYSR</sequence>
<keyword evidence="2" id="KW-0677">Repeat</keyword>
<evidence type="ECO:0000313" key="6">
    <source>
        <dbReference type="EMBL" id="ANZ75804.1"/>
    </source>
</evidence>
<feature type="domain" description="AAA+ ATPase" evidence="5">
    <location>
        <begin position="528"/>
        <end position="665"/>
    </location>
</feature>
<reference evidence="6 7" key="1">
    <citation type="submission" date="2016-02" db="EMBL/GenBank/DDBJ databases">
        <title>Comparative genomic and transcriptomic foundation for Pichia pastoris.</title>
        <authorList>
            <person name="Love K.R."/>
            <person name="Shah K.A."/>
            <person name="Whittaker C.A."/>
            <person name="Wu J."/>
            <person name="Bartlett M.C."/>
            <person name="Ma D."/>
            <person name="Leeson R.L."/>
            <person name="Priest M."/>
            <person name="Young S.K."/>
            <person name="Love J.C."/>
        </authorList>
    </citation>
    <scope>NUCLEOTIDE SEQUENCE [LARGE SCALE GENOMIC DNA]</scope>
    <source>
        <strain evidence="6 7">ATCC 28485</strain>
    </source>
</reference>
<dbReference type="AlphaFoldDB" id="A0A1B2JCL9"/>
<evidence type="ECO:0000256" key="1">
    <source>
        <dbReference type="ARBA" id="ARBA00004170"/>
    </source>
</evidence>
<keyword evidence="7" id="KW-1185">Reference proteome</keyword>
<dbReference type="SUPFAM" id="SSF52540">
    <property type="entry name" value="P-loop containing nucleoside triphosphate hydrolases"/>
    <property type="match status" value="2"/>
</dbReference>
<dbReference type="FunFam" id="3.40.50.300:FF:000018">
    <property type="entry name" value="Cell division control 48"/>
    <property type="match status" value="1"/>
</dbReference>
<dbReference type="SMART" id="SM00382">
    <property type="entry name" value="AAA"/>
    <property type="match status" value="2"/>
</dbReference>
<dbReference type="GO" id="GO:0016887">
    <property type="term" value="F:ATP hydrolysis activity"/>
    <property type="evidence" value="ECO:0007669"/>
    <property type="project" value="InterPro"/>
</dbReference>
<dbReference type="OrthoDB" id="27435at2759"/>
<dbReference type="InterPro" id="IPR041569">
    <property type="entry name" value="AAA_lid_3"/>
</dbReference>
<dbReference type="GO" id="GO:0005737">
    <property type="term" value="C:cytoplasm"/>
    <property type="evidence" value="ECO:0007669"/>
    <property type="project" value="TreeGrafter"/>
</dbReference>
<accession>A0A1B2JCL9</accession>
<dbReference type="CDD" id="cd19503">
    <property type="entry name" value="RecA-like_CDC48_NLV2_r1-like"/>
    <property type="match status" value="1"/>
</dbReference>
<keyword evidence="4" id="KW-0067">ATP-binding</keyword>
<dbReference type="PANTHER" id="PTHR23077">
    <property type="entry name" value="AAA-FAMILY ATPASE"/>
    <property type="match status" value="1"/>
</dbReference>
<proteinExistence type="predicted"/>
<dbReference type="InterPro" id="IPR003593">
    <property type="entry name" value="AAA+_ATPase"/>
</dbReference>
<feature type="domain" description="AAA+ ATPase" evidence="5">
    <location>
        <begin position="262"/>
        <end position="399"/>
    </location>
</feature>
<dbReference type="PANTHER" id="PTHR23077:SF27">
    <property type="entry name" value="ATPASE FAMILY GENE 2 PROTEIN HOMOLOG A"/>
    <property type="match status" value="1"/>
</dbReference>
<dbReference type="Pfam" id="PF17862">
    <property type="entry name" value="AAA_lid_3"/>
    <property type="match status" value="2"/>
</dbReference>
<evidence type="ECO:0000256" key="2">
    <source>
        <dbReference type="ARBA" id="ARBA00022737"/>
    </source>
</evidence>
<name>A0A1B2JCL9_PICPA</name>
<dbReference type="FunFam" id="3.40.50.300:FF:000012">
    <property type="entry name" value="Transitional endoplasmic reticulum ATPase"/>
    <property type="match status" value="1"/>
</dbReference>
<evidence type="ECO:0000313" key="7">
    <source>
        <dbReference type="Proteomes" id="UP000094565"/>
    </source>
</evidence>
<dbReference type="GO" id="GO:0016020">
    <property type="term" value="C:membrane"/>
    <property type="evidence" value="ECO:0007669"/>
    <property type="project" value="UniProtKB-SubCell"/>
</dbReference>
<organism evidence="6 7">
    <name type="scientific">Komagataella pastoris</name>
    <name type="common">Yeast</name>
    <name type="synonym">Pichia pastoris</name>
    <dbReference type="NCBI Taxonomy" id="4922"/>
    <lineage>
        <taxon>Eukaryota</taxon>
        <taxon>Fungi</taxon>
        <taxon>Dikarya</taxon>
        <taxon>Ascomycota</taxon>
        <taxon>Saccharomycotina</taxon>
        <taxon>Pichiomycetes</taxon>
        <taxon>Pichiales</taxon>
        <taxon>Pichiaceae</taxon>
        <taxon>Komagataella</taxon>
    </lineage>
</organism>
<dbReference type="GO" id="GO:0005524">
    <property type="term" value="F:ATP binding"/>
    <property type="evidence" value="ECO:0007669"/>
    <property type="project" value="UniProtKB-KW"/>
</dbReference>
<protein>
    <submittedName>
        <fullName evidence="6">BA75_02443T0</fullName>
    </submittedName>
</protein>
<dbReference type="InterPro" id="IPR027417">
    <property type="entry name" value="P-loop_NTPase"/>
</dbReference>
<evidence type="ECO:0000256" key="3">
    <source>
        <dbReference type="ARBA" id="ARBA00022741"/>
    </source>
</evidence>
<dbReference type="CDD" id="cd19511">
    <property type="entry name" value="RecA-like_CDC48_r2-like"/>
    <property type="match status" value="1"/>
</dbReference>
<dbReference type="InterPro" id="IPR003959">
    <property type="entry name" value="ATPase_AAA_core"/>
</dbReference>
<dbReference type="EMBL" id="CP014585">
    <property type="protein sequence ID" value="ANZ75804.1"/>
    <property type="molecule type" value="Genomic_DNA"/>
</dbReference>
<evidence type="ECO:0000256" key="4">
    <source>
        <dbReference type="ARBA" id="ARBA00022840"/>
    </source>
</evidence>
<dbReference type="InterPro" id="IPR003960">
    <property type="entry name" value="ATPase_AAA_CS"/>
</dbReference>
<gene>
    <name evidence="6" type="primary">AFG2</name>
    <name evidence="6" type="ORF">ATY40_BA7502443</name>
</gene>
<comment type="subcellular location">
    <subcellularLocation>
        <location evidence="1">Membrane</location>
        <topology evidence="1">Peripheral membrane protein</topology>
    </subcellularLocation>
</comment>
<dbReference type="FunFam" id="1.10.8.60:FF:000132">
    <property type="entry name" value="AAA family ATPase"/>
    <property type="match status" value="1"/>
</dbReference>
<dbReference type="Pfam" id="PF00004">
    <property type="entry name" value="AAA"/>
    <property type="match status" value="2"/>
</dbReference>
<keyword evidence="3" id="KW-0547">Nucleotide-binding</keyword>
<dbReference type="Proteomes" id="UP000094565">
    <property type="component" value="Chromosome 2"/>
</dbReference>